<keyword evidence="4 10" id="KW-0808">Transferase</keyword>
<feature type="binding site" evidence="11">
    <location>
        <position position="176"/>
    </location>
    <ligand>
        <name>Mg(2+)</name>
        <dbReference type="ChEBI" id="CHEBI:18420"/>
    </ligand>
</feature>
<reference evidence="12 13" key="1">
    <citation type="journal article" date="2011" name="Int. J. Syst. Evol. Microbiol.">
        <title>Description of Undibacterium oligocarboniphilum sp. nov., isolated from purified water, and Undibacterium pigrum strain CCUG 49012 as the type strain of Undibacterium parvum sp. nov., and emended descriptions of the genus Undibacterium and the species Undibacterium pigrum.</title>
        <authorList>
            <person name="Eder W."/>
            <person name="Wanner G."/>
            <person name="Ludwig W."/>
            <person name="Busse H.J."/>
            <person name="Ziemke-Kageler F."/>
            <person name="Lang E."/>
        </authorList>
    </citation>
    <scope>NUCLEOTIDE SEQUENCE [LARGE SCALE GENOMIC DNA]</scope>
    <source>
        <strain evidence="12 13">DSM 23061</strain>
    </source>
</reference>
<feature type="binding site" evidence="11">
    <location>
        <position position="301"/>
    </location>
    <ligand>
        <name>Mg(2+)</name>
        <dbReference type="ChEBI" id="CHEBI:18420"/>
    </ligand>
</feature>
<dbReference type="PANTHER" id="PTHR30040:SF2">
    <property type="entry name" value="FAD:PROTEIN FMN TRANSFERASE"/>
    <property type="match status" value="1"/>
</dbReference>
<keyword evidence="3 10" id="KW-0285">Flavoprotein</keyword>
<comment type="cofactor">
    <cofactor evidence="11">
        <name>Mg(2+)</name>
        <dbReference type="ChEBI" id="CHEBI:18420"/>
    </cofactor>
    <cofactor evidence="11">
        <name>Mn(2+)</name>
        <dbReference type="ChEBI" id="CHEBI:29035"/>
    </cofactor>
    <text evidence="11">Magnesium. Can also use manganese.</text>
</comment>
<comment type="similarity">
    <text evidence="10">Belongs to the ApbE family.</text>
</comment>
<evidence type="ECO:0000256" key="6">
    <source>
        <dbReference type="ARBA" id="ARBA00022827"/>
    </source>
</evidence>
<dbReference type="KEGG" id="upv:EJN92_07255"/>
<dbReference type="RefSeq" id="WP_126127193.1">
    <property type="nucleotide sequence ID" value="NZ_CP034464.1"/>
</dbReference>
<dbReference type="OrthoDB" id="9778595at2"/>
<evidence type="ECO:0000256" key="3">
    <source>
        <dbReference type="ARBA" id="ARBA00022630"/>
    </source>
</evidence>
<accession>A0A3S9HI70</accession>
<dbReference type="InterPro" id="IPR024932">
    <property type="entry name" value="ApbE"/>
</dbReference>
<dbReference type="AlphaFoldDB" id="A0A3S9HI70"/>
<protein>
    <recommendedName>
        <fullName evidence="2 10">FAD:protein FMN transferase</fullName>
        <ecNumber evidence="1 10">2.7.1.180</ecNumber>
    </recommendedName>
    <alternativeName>
        <fullName evidence="8 10">Flavin transferase</fullName>
    </alternativeName>
</protein>
<evidence type="ECO:0000256" key="5">
    <source>
        <dbReference type="ARBA" id="ARBA00022723"/>
    </source>
</evidence>
<comment type="catalytic activity">
    <reaction evidence="9 10">
        <text>L-threonyl-[protein] + FAD = FMN-L-threonyl-[protein] + AMP + H(+)</text>
        <dbReference type="Rhea" id="RHEA:36847"/>
        <dbReference type="Rhea" id="RHEA-COMP:11060"/>
        <dbReference type="Rhea" id="RHEA-COMP:11061"/>
        <dbReference type="ChEBI" id="CHEBI:15378"/>
        <dbReference type="ChEBI" id="CHEBI:30013"/>
        <dbReference type="ChEBI" id="CHEBI:57692"/>
        <dbReference type="ChEBI" id="CHEBI:74257"/>
        <dbReference type="ChEBI" id="CHEBI:456215"/>
        <dbReference type="EC" id="2.7.1.180"/>
    </reaction>
</comment>
<evidence type="ECO:0000313" key="13">
    <source>
        <dbReference type="Proteomes" id="UP000275663"/>
    </source>
</evidence>
<dbReference type="EMBL" id="CP034464">
    <property type="protein sequence ID" value="AZP11811.1"/>
    <property type="molecule type" value="Genomic_DNA"/>
</dbReference>
<organism evidence="12 13">
    <name type="scientific">Undibacterium parvum</name>
    <dbReference type="NCBI Taxonomy" id="401471"/>
    <lineage>
        <taxon>Bacteria</taxon>
        <taxon>Pseudomonadati</taxon>
        <taxon>Pseudomonadota</taxon>
        <taxon>Betaproteobacteria</taxon>
        <taxon>Burkholderiales</taxon>
        <taxon>Oxalobacteraceae</taxon>
        <taxon>Undibacterium</taxon>
    </lineage>
</organism>
<gene>
    <name evidence="12" type="ORF">EJN92_07255</name>
</gene>
<evidence type="ECO:0000256" key="8">
    <source>
        <dbReference type="ARBA" id="ARBA00031306"/>
    </source>
</evidence>
<keyword evidence="6 10" id="KW-0274">FAD</keyword>
<evidence type="ECO:0000313" key="12">
    <source>
        <dbReference type="EMBL" id="AZP11811.1"/>
    </source>
</evidence>
<dbReference type="PIRSF" id="PIRSF006268">
    <property type="entry name" value="ApbE"/>
    <property type="match status" value="1"/>
</dbReference>
<evidence type="ECO:0000256" key="4">
    <source>
        <dbReference type="ARBA" id="ARBA00022679"/>
    </source>
</evidence>
<dbReference type="GO" id="GO:0016740">
    <property type="term" value="F:transferase activity"/>
    <property type="evidence" value="ECO:0007669"/>
    <property type="project" value="UniProtKB-UniRule"/>
</dbReference>
<evidence type="ECO:0000256" key="10">
    <source>
        <dbReference type="PIRNR" id="PIRNR006268"/>
    </source>
</evidence>
<dbReference type="Proteomes" id="UP000275663">
    <property type="component" value="Chromosome"/>
</dbReference>
<dbReference type="SUPFAM" id="SSF143631">
    <property type="entry name" value="ApbE-like"/>
    <property type="match status" value="1"/>
</dbReference>
<feature type="binding site" evidence="11">
    <location>
        <position position="297"/>
    </location>
    <ligand>
        <name>Mg(2+)</name>
        <dbReference type="ChEBI" id="CHEBI:18420"/>
    </ligand>
</feature>
<keyword evidence="13" id="KW-1185">Reference proteome</keyword>
<proteinExistence type="inferred from homology"/>
<keyword evidence="5 10" id="KW-0479">Metal-binding</keyword>
<name>A0A3S9HI70_9BURK</name>
<dbReference type="InterPro" id="IPR003374">
    <property type="entry name" value="ApbE-like_sf"/>
</dbReference>
<keyword evidence="7 10" id="KW-0460">Magnesium</keyword>
<evidence type="ECO:0000256" key="9">
    <source>
        <dbReference type="ARBA" id="ARBA00048540"/>
    </source>
</evidence>
<evidence type="ECO:0000256" key="1">
    <source>
        <dbReference type="ARBA" id="ARBA00011955"/>
    </source>
</evidence>
<evidence type="ECO:0000256" key="11">
    <source>
        <dbReference type="PIRSR" id="PIRSR006268-2"/>
    </source>
</evidence>
<evidence type="ECO:0000256" key="2">
    <source>
        <dbReference type="ARBA" id="ARBA00016337"/>
    </source>
</evidence>
<evidence type="ECO:0000256" key="7">
    <source>
        <dbReference type="ARBA" id="ARBA00022842"/>
    </source>
</evidence>
<dbReference type="EC" id="2.7.1.180" evidence="1 10"/>
<dbReference type="GO" id="GO:0046872">
    <property type="term" value="F:metal ion binding"/>
    <property type="evidence" value="ECO:0007669"/>
    <property type="project" value="UniProtKB-UniRule"/>
</dbReference>
<dbReference type="PANTHER" id="PTHR30040">
    <property type="entry name" value="THIAMINE BIOSYNTHESIS LIPOPROTEIN APBE"/>
    <property type="match status" value="1"/>
</dbReference>
<dbReference type="Pfam" id="PF02424">
    <property type="entry name" value="ApbE"/>
    <property type="match status" value="1"/>
</dbReference>
<dbReference type="Gene3D" id="3.10.520.10">
    <property type="entry name" value="ApbE-like domains"/>
    <property type="match status" value="1"/>
</dbReference>
<sequence>MKTTVNSKRVLIPSGLEAPPALPVDAQLRQLQGATMGTHWTVKLMVAGEISPAFLQLGIERQLAQVVAQMSHWESHSNLCKFNHAAAGTWQVLPPEFFQVLDYALYLAQQTSGAYDPSVGKLVDLWGFGPKSKPQKMPSATAIAAAKQDAGWQRVQVDRLLRRVRQPGGLSLDLSSIAKGYAVDQVARWLQSQGVVSYLVEVGGELRGYGIKQDQQPWWVELEHPATLAAQGSAAANDSSTILALHGWSIATSGDYRQQIQLGDRNFSHSIDPRSGYPLTHNLASVTVLHAECMVADALATALMVMGLKQGMAYAEEWRLACRFISKTKDGYRESMSPAMRLMLS</sequence>